<comment type="caution">
    <text evidence="1">The sequence shown here is derived from an EMBL/GenBank/DDBJ whole genome shotgun (WGS) entry which is preliminary data.</text>
</comment>
<protein>
    <submittedName>
        <fullName evidence="1">Uncharacterized protein</fullName>
    </submittedName>
</protein>
<reference evidence="1 2" key="1">
    <citation type="submission" date="2020-01" db="EMBL/GenBank/DDBJ databases">
        <authorList>
            <consortium name="DOE Joint Genome Institute"/>
            <person name="Haridas S."/>
            <person name="Albert R."/>
            <person name="Binder M."/>
            <person name="Bloem J."/>
            <person name="Labutti K."/>
            <person name="Salamov A."/>
            <person name="Andreopoulos B."/>
            <person name="Baker S.E."/>
            <person name="Barry K."/>
            <person name="Bills G."/>
            <person name="Bluhm B.H."/>
            <person name="Cannon C."/>
            <person name="Castanera R."/>
            <person name="Culley D.E."/>
            <person name="Daum C."/>
            <person name="Ezra D."/>
            <person name="Gonzalez J.B."/>
            <person name="Henrissat B."/>
            <person name="Kuo A."/>
            <person name="Liang C."/>
            <person name="Lipzen A."/>
            <person name="Lutzoni F."/>
            <person name="Magnuson J."/>
            <person name="Mondo S."/>
            <person name="Nolan M."/>
            <person name="Ohm R."/>
            <person name="Pangilinan J."/>
            <person name="Park H.-J.H."/>
            <person name="Ramirez L."/>
            <person name="Alfaro M."/>
            <person name="Sun H."/>
            <person name="Tritt A."/>
            <person name="Yoshinaga Y."/>
            <person name="Zwiers L.-H.L."/>
            <person name="Turgeon B.G."/>
            <person name="Goodwin S.B."/>
            <person name="Spatafora J.W."/>
            <person name="Crous P.W."/>
            <person name="Grigoriev I.V."/>
        </authorList>
    </citation>
    <scope>NUCLEOTIDE SEQUENCE [LARGE SCALE GENOMIC DNA]</scope>
    <source>
        <strain evidence="1 2">CBS 611.86</strain>
    </source>
</reference>
<accession>A0A7C8I3N2</accession>
<proteinExistence type="predicted"/>
<keyword evidence="2" id="KW-1185">Reference proteome</keyword>
<dbReference type="AlphaFoldDB" id="A0A7C8I3N2"/>
<sequence length="165" mass="18667">MEQHKSVRFEPFETQVEYIPYGMGTWDNEQKAYTPSTQEVEMADFLTEQAFAEIAALEKAEAEAARAIHRKPVPQRIGTPTPKKTGYFIQQRRNLEVDGDSTSGTPKFGDFLPASQMTTWKQLDDHRVVRSHKSFVSIASSSKTVMSMKSWSKKTAKKMAEKATS</sequence>
<evidence type="ECO:0000313" key="1">
    <source>
        <dbReference type="EMBL" id="KAF2866153.1"/>
    </source>
</evidence>
<gene>
    <name evidence="1" type="ORF">BDV95DRAFT_599167</name>
</gene>
<dbReference type="EMBL" id="JAADJZ010000029">
    <property type="protein sequence ID" value="KAF2866153.1"/>
    <property type="molecule type" value="Genomic_DNA"/>
</dbReference>
<evidence type="ECO:0000313" key="2">
    <source>
        <dbReference type="Proteomes" id="UP000481861"/>
    </source>
</evidence>
<name>A0A7C8I3N2_9PLEO</name>
<dbReference type="Proteomes" id="UP000481861">
    <property type="component" value="Unassembled WGS sequence"/>
</dbReference>
<organism evidence="1 2">
    <name type="scientific">Massariosphaeria phaeospora</name>
    <dbReference type="NCBI Taxonomy" id="100035"/>
    <lineage>
        <taxon>Eukaryota</taxon>
        <taxon>Fungi</taxon>
        <taxon>Dikarya</taxon>
        <taxon>Ascomycota</taxon>
        <taxon>Pezizomycotina</taxon>
        <taxon>Dothideomycetes</taxon>
        <taxon>Pleosporomycetidae</taxon>
        <taxon>Pleosporales</taxon>
        <taxon>Pleosporales incertae sedis</taxon>
        <taxon>Massariosphaeria</taxon>
    </lineage>
</organism>